<evidence type="ECO:0000313" key="2">
    <source>
        <dbReference type="Proteomes" id="UP001293593"/>
    </source>
</evidence>
<dbReference type="PANTHER" id="PTHR38542:SF2">
    <property type="entry name" value="REPLICATION FACTOR A C-TERMINAL DOMAIN-CONTAINING PROTEIN"/>
    <property type="match status" value="1"/>
</dbReference>
<evidence type="ECO:0000313" key="1">
    <source>
        <dbReference type="EMBL" id="KAK4274039.1"/>
    </source>
</evidence>
<dbReference type="Proteomes" id="UP001293593">
    <property type="component" value="Unassembled WGS sequence"/>
</dbReference>
<proteinExistence type="predicted"/>
<gene>
    <name evidence="1" type="ORF">QN277_017331</name>
</gene>
<comment type="caution">
    <text evidence="1">The sequence shown here is derived from an EMBL/GenBank/DDBJ whole genome shotgun (WGS) entry which is preliminary data.</text>
</comment>
<dbReference type="AlphaFoldDB" id="A0AAE1KFZ6"/>
<organism evidence="1 2">
    <name type="scientific">Acacia crassicarpa</name>
    <name type="common">northern wattle</name>
    <dbReference type="NCBI Taxonomy" id="499986"/>
    <lineage>
        <taxon>Eukaryota</taxon>
        <taxon>Viridiplantae</taxon>
        <taxon>Streptophyta</taxon>
        <taxon>Embryophyta</taxon>
        <taxon>Tracheophyta</taxon>
        <taxon>Spermatophyta</taxon>
        <taxon>Magnoliopsida</taxon>
        <taxon>eudicotyledons</taxon>
        <taxon>Gunneridae</taxon>
        <taxon>Pentapetalae</taxon>
        <taxon>rosids</taxon>
        <taxon>fabids</taxon>
        <taxon>Fabales</taxon>
        <taxon>Fabaceae</taxon>
        <taxon>Caesalpinioideae</taxon>
        <taxon>mimosoid clade</taxon>
        <taxon>Acacieae</taxon>
        <taxon>Acacia</taxon>
    </lineage>
</organism>
<sequence length="426" mass="47919">MASALGWYGPLIDLSRASSHIGDFVQLLLFVHRSTPLQCKSSKGRYLIRTDIEVGDDTRPYFGVSVWQKSMGSMISVGDVILFQNVKIVKFGDIVEARTVQWSSLLCLIHPYELLISKDIEELVAGCRVGITSKDKLRKVIKWVQKSRPNICNANSNQQTGHLPKNWKVLEEQIPTDCFSLSEVSQLTSSCSAIVSAFIGEIFLQASTMDLDDTEREKIFLSRRVYKPGDNNLAEDLICTGCQLCGSPMGTEYDQNAIPLICSKSSSRLHAVCLIYRPFMLYLWDESDYMPILVKNRAAEILFGNIKAEKVYSSYRQQMLNKNHELSREDKVKDSTARFKNNLDGSVIGLLSSCPSNAHKSLQSEGKQHHAVNFNSYQIWLIFLKLLLQQGKNSPLKFEITVDSSLDTKNGKFEMASASLPCCRTM</sequence>
<dbReference type="PANTHER" id="PTHR38542">
    <property type="entry name" value="OS04G0450500 PROTEIN"/>
    <property type="match status" value="1"/>
</dbReference>
<reference evidence="1" key="1">
    <citation type="submission" date="2023-10" db="EMBL/GenBank/DDBJ databases">
        <title>Chromosome-level genome of the transformable northern wattle, Acacia crassicarpa.</title>
        <authorList>
            <person name="Massaro I."/>
            <person name="Sinha N.R."/>
            <person name="Poethig S."/>
            <person name="Leichty A.R."/>
        </authorList>
    </citation>
    <scope>NUCLEOTIDE SEQUENCE</scope>
    <source>
        <strain evidence="1">Acra3RX</strain>
        <tissue evidence="1">Leaf</tissue>
    </source>
</reference>
<keyword evidence="2" id="KW-1185">Reference proteome</keyword>
<protein>
    <submittedName>
        <fullName evidence="1">Uncharacterized protein</fullName>
    </submittedName>
</protein>
<dbReference type="EMBL" id="JAWXYG010000004">
    <property type="protein sequence ID" value="KAK4274039.1"/>
    <property type="molecule type" value="Genomic_DNA"/>
</dbReference>
<name>A0AAE1KFZ6_9FABA</name>
<accession>A0AAE1KFZ6</accession>